<keyword evidence="3" id="KW-1185">Reference proteome</keyword>
<sequence>MVDSSIDLKGPTSSPEGEMTPNIAASNNMAKLELLANIRPDNIIKTQPNPMIFLLPIPSAYHVSKYDSKVSPSRVNVIKIPI</sequence>
<proteinExistence type="predicted"/>
<dbReference type="OrthoDB" id="10288226at2759"/>
<name>A0A9P8Q3E5_WICPI</name>
<gene>
    <name evidence="2" type="ORF">WICPIJ_005497</name>
</gene>
<evidence type="ECO:0000313" key="3">
    <source>
        <dbReference type="Proteomes" id="UP000774326"/>
    </source>
</evidence>
<feature type="region of interest" description="Disordered" evidence="1">
    <location>
        <begin position="1"/>
        <end position="22"/>
    </location>
</feature>
<reference evidence="2" key="2">
    <citation type="submission" date="2021-01" db="EMBL/GenBank/DDBJ databases">
        <authorList>
            <person name="Schikora-Tamarit M.A."/>
        </authorList>
    </citation>
    <scope>NUCLEOTIDE SEQUENCE</scope>
    <source>
        <strain evidence="2">CBS2887</strain>
    </source>
</reference>
<reference evidence="2" key="1">
    <citation type="journal article" date="2021" name="Open Biol.">
        <title>Shared evolutionary footprints suggest mitochondrial oxidative damage underlies multiple complex I losses in fungi.</title>
        <authorList>
            <person name="Schikora-Tamarit M.A."/>
            <person name="Marcet-Houben M."/>
            <person name="Nosek J."/>
            <person name="Gabaldon T."/>
        </authorList>
    </citation>
    <scope>NUCLEOTIDE SEQUENCE</scope>
    <source>
        <strain evidence="2">CBS2887</strain>
    </source>
</reference>
<evidence type="ECO:0000313" key="2">
    <source>
        <dbReference type="EMBL" id="KAH3683533.1"/>
    </source>
</evidence>
<dbReference type="EMBL" id="JAEUBG010003073">
    <property type="protein sequence ID" value="KAH3683533.1"/>
    <property type="molecule type" value="Genomic_DNA"/>
</dbReference>
<comment type="caution">
    <text evidence="2">The sequence shown here is derived from an EMBL/GenBank/DDBJ whole genome shotgun (WGS) entry which is preliminary data.</text>
</comment>
<accession>A0A9P8Q3E5</accession>
<dbReference type="Proteomes" id="UP000774326">
    <property type="component" value="Unassembled WGS sequence"/>
</dbReference>
<evidence type="ECO:0000256" key="1">
    <source>
        <dbReference type="SAM" id="MobiDB-lite"/>
    </source>
</evidence>
<organism evidence="2 3">
    <name type="scientific">Wickerhamomyces pijperi</name>
    <name type="common">Yeast</name>
    <name type="synonym">Pichia pijperi</name>
    <dbReference type="NCBI Taxonomy" id="599730"/>
    <lineage>
        <taxon>Eukaryota</taxon>
        <taxon>Fungi</taxon>
        <taxon>Dikarya</taxon>
        <taxon>Ascomycota</taxon>
        <taxon>Saccharomycotina</taxon>
        <taxon>Saccharomycetes</taxon>
        <taxon>Phaffomycetales</taxon>
        <taxon>Wickerhamomycetaceae</taxon>
        <taxon>Wickerhamomyces</taxon>
    </lineage>
</organism>
<protein>
    <submittedName>
        <fullName evidence="2">Uncharacterized protein</fullName>
    </submittedName>
</protein>
<dbReference type="AlphaFoldDB" id="A0A9P8Q3E5"/>